<sequence length="686" mass="78758">MDITQIDTRIGSKSDYYFSHGNTLPLTGTPFAMNYLSVQTNQDNSWWFNPDEYTFKGIRLTHQPSPWIGDFQHFLFKIKTRANFDDLDDYNRDHSLFRPDYLAIENISQQVRIIATSNKFGGALKFINYSNRPASLVLSGEKLTKVAFSDSIYILKLQNFSACEDPNFTMWLAIKANNLKFEKEINHQKDTNFIFNIADDDELIFATSFISADQAAYNLSNLHSFTQIHQDSVISWNKIFNLIEIQDYKKEQILTFYENLYRTFLYPMQFYEVSPEGKTIHYSTVQKKILPGKMFTNIGFWDVYRTSFPLYSLLCPQKYTEFLEGFFNNYQETGYLPRWLSPDERGMMPGTMLDVIVADAATKGLVKDELPQYFKAMIKGAETSSNDSKYGREGLEEYKTLGYVSNYYPESVNKTLDYAYSDWAISVVAKILHKAQYEAYYAKRSLNYQNLFNKDIGLMVPKTKQGDFINNFDDHDWGKGFTEGSSWQNSFNVFQDISGLIKLYGSKQKFLAKLVELVNQSPLYNIGSYGQVIHEMREMAAQPFGQLAISNQPSFHIPYLFALAGKPHYTELIIKQMLSAFNSSAEGYPGDEDNGSMSSWYLWSALGLYPEAAGKSSYVFGIPLFDLVTIKLENGKQLSLSTENNQDTNLFVSDRNFNEKKCNQTISHQALLNGGNLRVQLSLLPQ</sequence>
<evidence type="ECO:0000313" key="4">
    <source>
        <dbReference type="Proteomes" id="UP000460132"/>
    </source>
</evidence>
<dbReference type="Pfam" id="PF17678">
    <property type="entry name" value="Glyco_hydro_92N"/>
    <property type="match status" value="1"/>
</dbReference>
<dbReference type="GO" id="GO:0005975">
    <property type="term" value="P:carbohydrate metabolic process"/>
    <property type="evidence" value="ECO:0007669"/>
    <property type="project" value="InterPro"/>
</dbReference>
<feature type="domain" description="Glycosyl hydrolase family 92" evidence="1">
    <location>
        <begin position="223"/>
        <end position="682"/>
    </location>
</feature>
<dbReference type="Proteomes" id="UP000460132">
    <property type="component" value="Unassembled WGS sequence"/>
</dbReference>
<dbReference type="SUPFAM" id="SSF48208">
    <property type="entry name" value="Six-hairpin glycosidases"/>
    <property type="match status" value="1"/>
</dbReference>
<dbReference type="GO" id="GO:0030246">
    <property type="term" value="F:carbohydrate binding"/>
    <property type="evidence" value="ECO:0007669"/>
    <property type="project" value="InterPro"/>
</dbReference>
<dbReference type="Gene3D" id="3.30.2080.10">
    <property type="entry name" value="GH92 mannosidase domain"/>
    <property type="match status" value="1"/>
</dbReference>
<organism evidence="3 4">
    <name type="scientific">Lactobacillus crispatus</name>
    <dbReference type="NCBI Taxonomy" id="47770"/>
    <lineage>
        <taxon>Bacteria</taxon>
        <taxon>Bacillati</taxon>
        <taxon>Bacillota</taxon>
        <taxon>Bacilli</taxon>
        <taxon>Lactobacillales</taxon>
        <taxon>Lactobacillaceae</taxon>
        <taxon>Lactobacillus</taxon>
    </lineage>
</organism>
<dbReference type="InterPro" id="IPR041371">
    <property type="entry name" value="GH92_N"/>
</dbReference>
<dbReference type="PANTHER" id="PTHR12143:SF43">
    <property type="entry name" value="PUTATIVE-RELATED"/>
    <property type="match status" value="1"/>
</dbReference>
<dbReference type="InterPro" id="IPR008928">
    <property type="entry name" value="6-hairpin_glycosidase_sf"/>
</dbReference>
<dbReference type="PANTHER" id="PTHR12143">
    <property type="entry name" value="PEPTIDE N-GLYCANASE PNGASE -RELATED"/>
    <property type="match status" value="1"/>
</dbReference>
<dbReference type="GO" id="GO:0000224">
    <property type="term" value="F:peptide-N4-(N-acetyl-beta-glucosaminyl)asparagine amidase activity"/>
    <property type="evidence" value="ECO:0007669"/>
    <property type="project" value="TreeGrafter"/>
</dbReference>
<evidence type="ECO:0000313" key="3">
    <source>
        <dbReference type="EMBL" id="MYN53266.1"/>
    </source>
</evidence>
<evidence type="ECO:0000259" key="2">
    <source>
        <dbReference type="Pfam" id="PF17678"/>
    </source>
</evidence>
<dbReference type="EMBL" id="WWFF01000003">
    <property type="protein sequence ID" value="MYN53266.1"/>
    <property type="molecule type" value="Genomic_DNA"/>
</dbReference>
<dbReference type="Gene3D" id="1.20.1050.60">
    <property type="entry name" value="alpha-1,2-mannosidase"/>
    <property type="match status" value="1"/>
</dbReference>
<dbReference type="GO" id="GO:0005829">
    <property type="term" value="C:cytosol"/>
    <property type="evidence" value="ECO:0007669"/>
    <property type="project" value="TreeGrafter"/>
</dbReference>
<comment type="caution">
    <text evidence="3">The sequence shown here is derived from an EMBL/GenBank/DDBJ whole genome shotgun (WGS) entry which is preliminary data.</text>
</comment>
<reference evidence="3 4" key="1">
    <citation type="submission" date="2020-01" db="EMBL/GenBank/DDBJ databases">
        <title>Vaginal microbiome of pregnant Indian women: Insights into the genome of dominants Lactobacillus species.</title>
        <authorList>
            <person name="Das B."/>
            <person name="Mehta O."/>
            <person name="Ghosh T.S."/>
            <person name="Kothidar A."/>
            <person name="Gowtham M.R."/>
            <person name="Mitra R."/>
            <person name="Kshetrapal P."/>
            <person name="Wadhwa N."/>
            <person name="Thiruvengadam R."/>
            <person name="Nair G.B."/>
            <person name="Bhatnagar S."/>
            <person name="Pore S."/>
        </authorList>
    </citation>
    <scope>NUCLEOTIDE SEQUENCE [LARGE SCALE GENOMIC DNA]</scope>
    <source>
        <strain evidence="3 4">Indica2</strain>
    </source>
</reference>
<dbReference type="InterPro" id="IPR005887">
    <property type="entry name" value="GH92_a_mannosidase_put"/>
</dbReference>
<dbReference type="Gene3D" id="1.20.1610.10">
    <property type="entry name" value="alpha-1,2-mannosidases domains"/>
    <property type="match status" value="1"/>
</dbReference>
<dbReference type="AlphaFoldDB" id="A0A7X4HP15"/>
<protein>
    <submittedName>
        <fullName evidence="3">Alpha-mannosidase</fullName>
    </submittedName>
</protein>
<dbReference type="GO" id="GO:0006516">
    <property type="term" value="P:glycoprotein catabolic process"/>
    <property type="evidence" value="ECO:0007669"/>
    <property type="project" value="TreeGrafter"/>
</dbReference>
<evidence type="ECO:0000259" key="1">
    <source>
        <dbReference type="Pfam" id="PF07971"/>
    </source>
</evidence>
<dbReference type="InterPro" id="IPR014718">
    <property type="entry name" value="GH-type_carb-bd"/>
</dbReference>
<dbReference type="Gene3D" id="2.70.98.10">
    <property type="match status" value="1"/>
</dbReference>
<gene>
    <name evidence="3" type="ORF">GTK63_02815</name>
</gene>
<feature type="domain" description="Glycosyl hydrolase family 92 N-terminal" evidence="2">
    <location>
        <begin position="6"/>
        <end position="126"/>
    </location>
</feature>
<dbReference type="RefSeq" id="WP_160811020.1">
    <property type="nucleotide sequence ID" value="NZ_WWFF01000003.1"/>
</dbReference>
<dbReference type="InterPro" id="IPR012939">
    <property type="entry name" value="Glyco_hydro_92"/>
</dbReference>
<name>A0A7X4HP15_9LACO</name>
<proteinExistence type="predicted"/>
<dbReference type="NCBIfam" id="TIGR01180">
    <property type="entry name" value="aman2_put"/>
    <property type="match status" value="1"/>
</dbReference>
<dbReference type="Pfam" id="PF07971">
    <property type="entry name" value="Glyco_hydro_92"/>
    <property type="match status" value="1"/>
</dbReference>
<dbReference type="InterPro" id="IPR050883">
    <property type="entry name" value="PNGase"/>
</dbReference>
<accession>A0A7X4HP15</accession>